<proteinExistence type="inferred from homology"/>
<dbReference type="InterPro" id="IPR026847">
    <property type="entry name" value="VPS13"/>
</dbReference>
<accession>A0ABM1N6M5</accession>
<dbReference type="Pfam" id="PF12624">
    <property type="entry name" value="VPS13_N"/>
    <property type="match status" value="1"/>
</dbReference>
<dbReference type="Pfam" id="PF25033">
    <property type="entry name" value="VPS13_M"/>
    <property type="match status" value="1"/>
</dbReference>
<sequence length="3220" mass="365188">MVFESVVTDVLNRFLGNYVENLDATQLKIGIWGGDVVLNNLELKQSALSELDLPVQTVYGRLEKLVLKIPWKNLYGAAVEVSVEGLYLLVQPNKEVKYDPEKEEHRHQEFKQAQLERLEAAKAMKGIKKGDDSFVEKLVAQIIKNVQLSIKKIHVRYEEKRLERPYAMGVTLNNLQVQTTDENWKAAIVQEAISMIYKVVCLDSLSVYWNCDTEMFSDIQDKDRLIEVFQRDIASRDNVLPNYKYILGPINSDARLIMNMKPENDKPPMSTPKAHAELIIDNLAIGITKDQYRDVVEFADSMSLQTCGLPYRKYRPNVSSYRGHYKEWWKFAYTCIVETEVKRRRKEWDWVHMLEHRKKCKDYAELYKTKKVQKKLTNDDESNLSNLEKHLDFFNLVLIRERMQLEIDKLNKMVEDNKPKTWFGTIWNRLSSNSAHEIDESTNILSKFQQAMTSDEKEKLFAAIDYQENMQPENYPESYVGVVVKFHLKNFEINISNDTKNISSVIKTKLQNVRCHIEQRPKKNGLKIGVNIQDLSMYGMQQSDGNIPEIITSQVDDSGTLLDVLFETSPVGTDYGQRIHVSVEPLKIVYDAATIREVISVFKVPSYSALEQLSQVTAAQLSQFREMSAAGLQHVIEQHARMDLDIKLAAPYVVMAYNGCYTGNENVLVVNLGRLRFKSIERDVTENPPANVSEMYKRGINKEDMMHELMSQSYDRFTLDIYNVQILLAQSDENWLDCIGQGYDKGISHMRILEPLDLHFILETCLITDDVKLPATKVAGVLPSVLVNITDTRLLLLLSLLQSIPTDFGEETVHIEHLPRSVSSTSLYRHNDMSDVIVHPRKSTAAVNVVQLTKMQVDFELKDITIKLSHQEMLSSPIEDVAILNVHSMRCHMVQQTFNMDVDVSLASISMSQFLNGLNQPIEVISTPRSDKDFLFNVKFLQVDKKSPDFVTKYEACEALLSVDFAILALRLHQEGLQDLMRFANDLQCQLNDITEKPRQKSRISRLSSTSSSTSRRRSGSLHRLSVISHISEKQLNIRKPKSRTLVLFKLKARLNEVSVMFENINTRISLISINGLSSDITMKNYSTAINLTLTNLQILDMNKENIHNKILTVAEDQEALDVKIVIHNLEPGDTTTVDMEVAVKLGCMKVSFVNWYISNMIDFMNRFQVAQRAIAEASEKAARTAKENMQSIYEKATKISLDIHLKAPEIIIPENSKSLSGLLVDLGFITITNKFNDLDIKNEAGYRVVIDELMLKLERLGFESIKMNENLEIIERETLIEPVTFTLDVSRNLSTWYKAVPDLDINGHIDSIHLLLGEPDYRTMMQVLNGNLSEGNVYVQEAGDSILVDQFDREADASDDPTGDAKINNAPGTGDDSLVTTTLRWNFIMKCFKINLFVLNSEGKREGLAELALEGFAVRGRLLSNNSMSNALLLVNCLLTDTRPGREDKINCLFSRTADPVEERGVPDSVLGLNRNMIDITFTKKEDTFIDIRIYSFTFIVSMEYMLKLSNFFTGALVVPQAQVKTTKQQPVATTTEAKETMMSLTLKLEKPHIILVESMDRIDTRALILNSEIQLKLRLIGTHQSINGNIKDMQMYTCIFDPKLRQSTRNPVLEPLTISVAGSTPEGKGLHIEIYLTDVCISVSLYTIEVLNRIMASLSPASALEENEEGNQHIDFTDMWNFNKNTDFWFLKKEDTAADALVAFNVDSCGNEVPTKLSELCIVNMPSILLTLEAGVGNNTFPMLLLQSSFDGRIHDWSSQIFIESILTIQMSYYNSFLAIWEPLIEPIQEIKNGVTLHKPWELKLEVAMNDPTDSNEQSMNGSMVAQEGGEIIEQIQTTAACVIDVSSAYNLELTLTKTSIEVLSSLGKLFAAAVKDSEASFAKTEISAPYKLINVTGIPVDLLLSDDSHFCLAKNSEMTNLVHLESGAEIELELRDQTDRPNDARNLAKILNGTAKTIDRFLTIEVKDMNCKLHLPVIKADKRFFMMKKKAIYWGLVSSVKVVNGVTKITLSSSLKVYNKFSVPIDMYYMRDSGNELEFIATISPESAMYVPMRAVYSQTSELFFSVVNYSVTTTPYVWKDLQLNVALSKTLTCSSKTAKDESFVIRAVGQMEQIYFENTIKHTMVSTVYNIFLRPAVIFKNCLPIDIELCVQNVVGDHLIKPGDILEIPNVEPGKTYIVIRLPLYLEKEWSCQHDVSQNPVPFTVWTFDSYDSSQKVSLDLGMHILVENESFIMSLYCPFWMLNKTGLALCYRKSRKTERNEASGSPVKSTDENANILNHPANFKGPILFSFNAKNFFGKKKACVRIEHGEWSDKFSIDVAGSSGVIICKHNEKLHQIGVSNRLTYNGLTKQIIFTPYNVIINNTPFTVECQEVERPADPWTLVASKACSSFWPSSEKDDKLIRVRIADTDEITAPFMITESHTTLLKLKNKYGGINVDIQMTEGAVYINLALYDHGSAPALIINNTMHTMNLWEKGSVQIRKLPRNQNMYYTWDNPSGPRVLVWEGGYRKEMENDLRMDGVGEYPISEQYNVFWVSFLEGMQRILLFTMDQEVAENAQASKQFEQIDREITLSIYGVGLSLVNNMKRHEVMYIGIASTGIIWETCKMHGKRYKQMSTKDNIAMEKAFQIYNLRQVEKQDETLQKKTMVDDRTEVNFGELLMLKPHKRKIKRRFQTGLWVQMKSSTHQMQLHAKVNRLQIDNQLYDCTFPVLLAPVPPPKSISVNNAHKPFAELSIVQLLMKNSQVQQFKYFKILIQEFHIKVDLGFINAIMEVMDTVEKEDDIKERFLLDLNLVNEQLYSHVSTHSIQEQKSFYDLLHFSPLKIHVSFSMVSGGGITNMPNFLSVLLQGIGVTLTDLQDVIFKLAYFQREYNFLTQRQLIREATAHYMGQTVKQLYVLVFGLDVIGNPYGLVLGISQGVEDLFYEPIQGAIQGPGEFAEGLVLGVRSLFGHTVGGAAGAVSRITGAMGKGIAALTFDKEYQRKRRDQINKKPATVQEGMARGGKGLVMGVVDGFTGIFTKPISGAKEQGVGGFFKGLGKGAVGLVTRPTAGVMDFASTSFDTVKRVTDFGHEEASRLRPPRFVNADMAVHPFNNLLAEGNKLLNELEKGKYYNTDIYSCHFPIIEKKEILILSDKRMAYIVHNDLFGGWQVDWSYTWGEIDRAPELTNRGVQIYFECKKKGILYNSHEQSKMILLSNPELCKQMIAKIVKHMSVT</sequence>
<evidence type="ECO:0000256" key="1">
    <source>
        <dbReference type="ARBA" id="ARBA00006545"/>
    </source>
</evidence>
<dbReference type="InterPro" id="IPR056748">
    <property type="entry name" value="VPS13-like_C"/>
</dbReference>
<dbReference type="InterPro" id="IPR009543">
    <property type="entry name" value="VPS13_VAB"/>
</dbReference>
<evidence type="ECO:0000256" key="3">
    <source>
        <dbReference type="ARBA" id="ARBA00023055"/>
    </source>
</evidence>
<evidence type="ECO:0000259" key="5">
    <source>
        <dbReference type="Pfam" id="PF12624"/>
    </source>
</evidence>
<dbReference type="GeneID" id="108566881"/>
<feature type="region of interest" description="Disordered" evidence="4">
    <location>
        <begin position="1000"/>
        <end position="1021"/>
    </location>
</feature>
<dbReference type="Pfam" id="PF25037">
    <property type="entry name" value="VPS13_C"/>
    <property type="match status" value="1"/>
</dbReference>
<keyword evidence="3" id="KW-0445">Lipid transport</keyword>
<evidence type="ECO:0000313" key="10">
    <source>
        <dbReference type="RefSeq" id="XP_017782475.1"/>
    </source>
</evidence>
<feature type="domain" description="VPS13-like middle region" evidence="6">
    <location>
        <begin position="1066"/>
        <end position="1873"/>
    </location>
</feature>
<feature type="domain" description="Vacuolar protein sorting-associated protein 13 VPS13 adaptor binding" evidence="7">
    <location>
        <begin position="1999"/>
        <end position="2503"/>
    </location>
</feature>
<gene>
    <name evidence="10" type="primary">LOC108566881</name>
</gene>
<evidence type="ECO:0000256" key="4">
    <source>
        <dbReference type="SAM" id="MobiDB-lite"/>
    </source>
</evidence>
<dbReference type="InterPro" id="IPR026854">
    <property type="entry name" value="VPS13_N"/>
</dbReference>
<organism evidence="9 10">
    <name type="scientific">Nicrophorus vespilloides</name>
    <name type="common">Boreal carrion beetle</name>
    <dbReference type="NCBI Taxonomy" id="110193"/>
    <lineage>
        <taxon>Eukaryota</taxon>
        <taxon>Metazoa</taxon>
        <taxon>Ecdysozoa</taxon>
        <taxon>Arthropoda</taxon>
        <taxon>Hexapoda</taxon>
        <taxon>Insecta</taxon>
        <taxon>Pterygota</taxon>
        <taxon>Neoptera</taxon>
        <taxon>Endopterygota</taxon>
        <taxon>Coleoptera</taxon>
        <taxon>Polyphaga</taxon>
        <taxon>Staphyliniformia</taxon>
        <taxon>Silphidae</taxon>
        <taxon>Nicrophorinae</taxon>
        <taxon>Nicrophorus</taxon>
    </lineage>
</organism>
<comment type="similarity">
    <text evidence="1">Belongs to the VPS13 family.</text>
</comment>
<dbReference type="InterPro" id="IPR056747">
    <property type="entry name" value="VPS13-like_M"/>
</dbReference>
<dbReference type="PANTHER" id="PTHR16166">
    <property type="entry name" value="VACUOLAR PROTEIN SORTING-ASSOCIATED PROTEIN VPS13"/>
    <property type="match status" value="1"/>
</dbReference>
<name>A0ABM1N6M5_NICVS</name>
<reference evidence="10" key="1">
    <citation type="submission" date="2025-08" db="UniProtKB">
        <authorList>
            <consortium name="RefSeq"/>
        </authorList>
    </citation>
    <scope>IDENTIFICATION</scope>
    <source>
        <tissue evidence="10">Whole Larva</tissue>
    </source>
</reference>
<dbReference type="Pfam" id="PF25036">
    <property type="entry name" value="VPS13_VAB"/>
    <property type="match status" value="1"/>
</dbReference>
<feature type="domain" description="Chorein N-terminal" evidence="5">
    <location>
        <begin position="2"/>
        <end position="803"/>
    </location>
</feature>
<dbReference type="Proteomes" id="UP000695000">
    <property type="component" value="Unplaced"/>
</dbReference>
<evidence type="ECO:0000259" key="7">
    <source>
        <dbReference type="Pfam" id="PF25036"/>
    </source>
</evidence>
<evidence type="ECO:0000256" key="2">
    <source>
        <dbReference type="ARBA" id="ARBA00022448"/>
    </source>
</evidence>
<evidence type="ECO:0000313" key="9">
    <source>
        <dbReference type="Proteomes" id="UP000695000"/>
    </source>
</evidence>
<dbReference type="PANTHER" id="PTHR16166:SF93">
    <property type="entry name" value="INTERMEMBRANE LIPID TRANSFER PROTEIN VPS13"/>
    <property type="match status" value="1"/>
</dbReference>
<protein>
    <submittedName>
        <fullName evidence="10">Vacuolar protein sorting-associated protein 13C isoform X1</fullName>
    </submittedName>
</protein>
<evidence type="ECO:0000259" key="8">
    <source>
        <dbReference type="Pfam" id="PF25037"/>
    </source>
</evidence>
<dbReference type="RefSeq" id="XP_017782475.1">
    <property type="nucleotide sequence ID" value="XM_017926986.1"/>
</dbReference>
<evidence type="ECO:0000259" key="6">
    <source>
        <dbReference type="Pfam" id="PF25033"/>
    </source>
</evidence>
<feature type="domain" description="Intermembrane lipid transfer protein VPS13-like C-terminal" evidence="8">
    <location>
        <begin position="3082"/>
        <end position="3201"/>
    </location>
</feature>
<keyword evidence="2" id="KW-0813">Transport</keyword>
<feature type="compositionally biased region" description="Low complexity" evidence="4">
    <location>
        <begin position="1005"/>
        <end position="1014"/>
    </location>
</feature>
<keyword evidence="9" id="KW-1185">Reference proteome</keyword>